<dbReference type="SUPFAM" id="SSF56300">
    <property type="entry name" value="Metallo-dependent phosphatases"/>
    <property type="match status" value="1"/>
</dbReference>
<accession>A0A936ZET2</accession>
<dbReference type="GO" id="GO:0016787">
    <property type="term" value="F:hydrolase activity"/>
    <property type="evidence" value="ECO:0007669"/>
    <property type="project" value="InterPro"/>
</dbReference>
<protein>
    <submittedName>
        <fullName evidence="4">Metallophosphoesterase</fullName>
    </submittedName>
</protein>
<feature type="transmembrane region" description="Helical" evidence="2">
    <location>
        <begin position="364"/>
        <end position="383"/>
    </location>
</feature>
<dbReference type="Pfam" id="PF00149">
    <property type="entry name" value="Metallophos"/>
    <property type="match status" value="1"/>
</dbReference>
<dbReference type="AlphaFoldDB" id="A0A936ZET2"/>
<evidence type="ECO:0000256" key="1">
    <source>
        <dbReference type="SAM" id="MobiDB-lite"/>
    </source>
</evidence>
<feature type="non-terminal residue" evidence="4">
    <location>
        <position position="1"/>
    </location>
</feature>
<dbReference type="PANTHER" id="PTHR34211">
    <property type="entry name" value="CALCINEURIN-LIKE METALLO-PHOSPHOESTERASE SUPERFAMILY PROTEIN"/>
    <property type="match status" value="1"/>
</dbReference>
<comment type="caution">
    <text evidence="4">The sequence shown here is derived from an EMBL/GenBank/DDBJ whole genome shotgun (WGS) entry which is preliminary data.</text>
</comment>
<dbReference type="InterPro" id="IPR004843">
    <property type="entry name" value="Calcineurin-like_PHP"/>
</dbReference>
<keyword evidence="2" id="KW-0812">Transmembrane</keyword>
<keyword evidence="2" id="KW-1133">Transmembrane helix</keyword>
<feature type="domain" description="Calcineurin-like phosphoesterase" evidence="3">
    <location>
        <begin position="41"/>
        <end position="255"/>
    </location>
</feature>
<feature type="region of interest" description="Disordered" evidence="1">
    <location>
        <begin position="1"/>
        <end position="26"/>
    </location>
</feature>
<dbReference type="Proteomes" id="UP000605848">
    <property type="component" value="Unassembled WGS sequence"/>
</dbReference>
<dbReference type="RefSeq" id="WP_202066472.1">
    <property type="nucleotide sequence ID" value="NZ_JAEQMY010000258.1"/>
</dbReference>
<reference evidence="4" key="1">
    <citation type="submission" date="2021-01" db="EMBL/GenBank/DDBJ databases">
        <title>Microvirga sp.</title>
        <authorList>
            <person name="Kim M.K."/>
        </authorList>
    </citation>
    <scope>NUCLEOTIDE SEQUENCE</scope>
    <source>
        <strain evidence="4">5420S-16</strain>
    </source>
</reference>
<sequence length="535" mass="59561">DPRLVEGITRDDGSQSGAQGAAPFGPYDYSGQQAPFWMDYISDTGDGWDATYTVAYHVAQDNLILSTSKTQGDGTKEVQTERGSILIFGGDEVYPAASLEAYETRLILPYEHAFPKRDATGSLRSSPHVFAVPGNHDWYDSLVSFTRLFCSRGSFAGWETPQQRSYFALKLPQGWWLIGTDLQLGNDIDGPQHAFFERLEKQIGPDESIILCHAEPNWINEKIYPDEYAYRSIRELEALFGDRVKLFLAGDYHHYSRHENESGVQKIVAGGGGAFLHLTHGHDDSVLEGDEGEPNFLCRRKFPSRWHSWWLAWTNLFLFPVRNWPFGFATAPAYTVTASALITPDTQVGSAADLLSQVVQRLSWEPFSLFWVVAVATGVVFFTDTSKLWYRWTAGLIHAFSHIAAAVLLGGAIAATLQAWLVEFGSEWLAWQPPLAALATAVAGYIAGPLVLALYLTLSLNVFRHHRDDASSALRSPHYKNFLRLCIAPSGELTIYPVGIRRVASKFRRSTGSTRSRLEPSNGTRPILIEDPVVI</sequence>
<feature type="transmembrane region" description="Helical" evidence="2">
    <location>
        <begin position="435"/>
        <end position="458"/>
    </location>
</feature>
<feature type="compositionally biased region" description="Basic and acidic residues" evidence="1">
    <location>
        <begin position="1"/>
        <end position="13"/>
    </location>
</feature>
<dbReference type="EMBL" id="JAEQMY010000258">
    <property type="protein sequence ID" value="MBL0408521.1"/>
    <property type="molecule type" value="Genomic_DNA"/>
</dbReference>
<dbReference type="InterPro" id="IPR029052">
    <property type="entry name" value="Metallo-depent_PP-like"/>
</dbReference>
<gene>
    <name evidence="4" type="ORF">JKG68_32175</name>
</gene>
<dbReference type="PANTHER" id="PTHR34211:SF3">
    <property type="entry name" value="CALCINEURIN-LIKE METALLO-PHOSPHOESTERASE SUPERFAMILY PROTEIN"/>
    <property type="match status" value="1"/>
</dbReference>
<feature type="non-terminal residue" evidence="4">
    <location>
        <position position="535"/>
    </location>
</feature>
<name>A0A936ZET2_9HYPH</name>
<evidence type="ECO:0000313" key="5">
    <source>
        <dbReference type="Proteomes" id="UP000605848"/>
    </source>
</evidence>
<keyword evidence="5" id="KW-1185">Reference proteome</keyword>
<evidence type="ECO:0000259" key="3">
    <source>
        <dbReference type="Pfam" id="PF00149"/>
    </source>
</evidence>
<evidence type="ECO:0000256" key="2">
    <source>
        <dbReference type="SAM" id="Phobius"/>
    </source>
</evidence>
<keyword evidence="2" id="KW-0472">Membrane</keyword>
<evidence type="ECO:0000313" key="4">
    <source>
        <dbReference type="EMBL" id="MBL0408521.1"/>
    </source>
</evidence>
<dbReference type="Gene3D" id="3.60.21.10">
    <property type="match status" value="1"/>
</dbReference>
<proteinExistence type="predicted"/>
<organism evidence="4 5">
    <name type="scientific">Microvirga aerilata</name>
    <dbReference type="NCBI Taxonomy" id="670292"/>
    <lineage>
        <taxon>Bacteria</taxon>
        <taxon>Pseudomonadati</taxon>
        <taxon>Pseudomonadota</taxon>
        <taxon>Alphaproteobacteria</taxon>
        <taxon>Hyphomicrobiales</taxon>
        <taxon>Methylobacteriaceae</taxon>
        <taxon>Microvirga</taxon>
    </lineage>
</organism>
<feature type="transmembrane region" description="Helical" evidence="2">
    <location>
        <begin position="395"/>
        <end position="415"/>
    </location>
</feature>